<dbReference type="EMBL" id="VNIA01000001">
    <property type="protein sequence ID" value="TYP99532.1"/>
    <property type="molecule type" value="Genomic_DNA"/>
</dbReference>
<dbReference type="RefSeq" id="WP_148868252.1">
    <property type="nucleotide sequence ID" value="NZ_VNIA01000001.1"/>
</dbReference>
<evidence type="ECO:0008006" key="3">
    <source>
        <dbReference type="Google" id="ProtNLM"/>
    </source>
</evidence>
<protein>
    <recommendedName>
        <fullName evidence="3">Intracellular protease/amidase</fullName>
    </recommendedName>
</protein>
<dbReference type="Proteomes" id="UP000323136">
    <property type="component" value="Unassembled WGS sequence"/>
</dbReference>
<dbReference type="InterPro" id="IPR029062">
    <property type="entry name" value="Class_I_gatase-like"/>
</dbReference>
<keyword evidence="2" id="KW-1185">Reference proteome</keyword>
<dbReference type="OrthoDB" id="9792284at2"/>
<dbReference type="CDD" id="cd03141">
    <property type="entry name" value="GATase1_Hsp31_like"/>
    <property type="match status" value="1"/>
</dbReference>
<name>A0A5S5DXL1_9FLAO</name>
<evidence type="ECO:0000313" key="1">
    <source>
        <dbReference type="EMBL" id="TYP99532.1"/>
    </source>
</evidence>
<dbReference type="AlphaFoldDB" id="A0A5S5DXL1"/>
<reference evidence="1 2" key="1">
    <citation type="submission" date="2019-07" db="EMBL/GenBank/DDBJ databases">
        <title>Genomic Encyclopedia of Type Strains, Phase IV (KMG-IV): sequencing the most valuable type-strain genomes for metagenomic binning, comparative biology and taxonomic classification.</title>
        <authorList>
            <person name="Goeker M."/>
        </authorList>
    </citation>
    <scope>NUCLEOTIDE SEQUENCE [LARGE SCALE GENOMIC DNA]</scope>
    <source>
        <strain evidence="1 2">DSM 18961</strain>
    </source>
</reference>
<evidence type="ECO:0000313" key="2">
    <source>
        <dbReference type="Proteomes" id="UP000323136"/>
    </source>
</evidence>
<dbReference type="PROSITE" id="PS51257">
    <property type="entry name" value="PROKAR_LIPOPROTEIN"/>
    <property type="match status" value="1"/>
</dbReference>
<organism evidence="1 2">
    <name type="scientific">Tenacibaculum adriaticum</name>
    <dbReference type="NCBI Taxonomy" id="413713"/>
    <lineage>
        <taxon>Bacteria</taxon>
        <taxon>Pseudomonadati</taxon>
        <taxon>Bacteroidota</taxon>
        <taxon>Flavobacteriia</taxon>
        <taxon>Flavobacteriales</taxon>
        <taxon>Flavobacteriaceae</taxon>
        <taxon>Tenacibaculum</taxon>
    </lineage>
</organism>
<accession>A0A5S5DXL1</accession>
<gene>
    <name evidence="1" type="ORF">C7447_101132</name>
</gene>
<comment type="caution">
    <text evidence="1">The sequence shown here is derived from an EMBL/GenBank/DDBJ whole genome shotgun (WGS) entry which is preliminary data.</text>
</comment>
<proteinExistence type="predicted"/>
<dbReference type="Gene3D" id="3.40.50.880">
    <property type="match status" value="1"/>
</dbReference>
<sequence>MQKIIFILSFISILIGCKTSQKKQDKILFVVSNQDTYGSTNLNASNHFSEIVLAYDIFKKSGYKVDFISPKGGVIPIGYIKKSDSIQKKYLNDPDFMNLLKKTLRPNEINPLSYKATYYSGGGSAMFGVPENKEIQTISRTIYENNGIISTVCHGTAGIVNLKLSNGTYIYMKINK</sequence>
<dbReference type="SUPFAM" id="SSF52317">
    <property type="entry name" value="Class I glutamine amidotransferase-like"/>
    <property type="match status" value="1"/>
</dbReference>